<evidence type="ECO:0000256" key="1">
    <source>
        <dbReference type="SAM" id="MobiDB-lite"/>
    </source>
</evidence>
<dbReference type="Proteomes" id="UP001333110">
    <property type="component" value="Unassembled WGS sequence"/>
</dbReference>
<feature type="compositionally biased region" description="Basic and acidic residues" evidence="1">
    <location>
        <begin position="88"/>
        <end position="98"/>
    </location>
</feature>
<feature type="region of interest" description="Disordered" evidence="1">
    <location>
        <begin position="70"/>
        <end position="104"/>
    </location>
</feature>
<gene>
    <name evidence="2" type="ORF">QYF61_003256</name>
</gene>
<dbReference type="EMBL" id="JAUNZN010000002">
    <property type="protein sequence ID" value="KAK4825900.1"/>
    <property type="molecule type" value="Genomic_DNA"/>
</dbReference>
<keyword evidence="3" id="KW-1185">Reference proteome</keyword>
<dbReference type="AlphaFoldDB" id="A0AAN7NH88"/>
<evidence type="ECO:0000313" key="2">
    <source>
        <dbReference type="EMBL" id="KAK4825900.1"/>
    </source>
</evidence>
<comment type="caution">
    <text evidence="2">The sequence shown here is derived from an EMBL/GenBank/DDBJ whole genome shotgun (WGS) entry which is preliminary data.</text>
</comment>
<protein>
    <submittedName>
        <fullName evidence="2">Uncharacterized protein</fullName>
    </submittedName>
</protein>
<proteinExistence type="predicted"/>
<evidence type="ECO:0000313" key="3">
    <source>
        <dbReference type="Proteomes" id="UP001333110"/>
    </source>
</evidence>
<accession>A0AAN7NH88</accession>
<organism evidence="2 3">
    <name type="scientific">Mycteria americana</name>
    <name type="common">Wood stork</name>
    <dbReference type="NCBI Taxonomy" id="33587"/>
    <lineage>
        <taxon>Eukaryota</taxon>
        <taxon>Metazoa</taxon>
        <taxon>Chordata</taxon>
        <taxon>Craniata</taxon>
        <taxon>Vertebrata</taxon>
        <taxon>Euteleostomi</taxon>
        <taxon>Archelosauria</taxon>
        <taxon>Archosauria</taxon>
        <taxon>Dinosauria</taxon>
        <taxon>Saurischia</taxon>
        <taxon>Theropoda</taxon>
        <taxon>Coelurosauria</taxon>
        <taxon>Aves</taxon>
        <taxon>Neognathae</taxon>
        <taxon>Neoaves</taxon>
        <taxon>Aequornithes</taxon>
        <taxon>Ciconiiformes</taxon>
        <taxon>Ciconiidae</taxon>
        <taxon>Mycteria</taxon>
    </lineage>
</organism>
<reference evidence="2 3" key="1">
    <citation type="journal article" date="2023" name="J. Hered.">
        <title>Chromosome-level genome of the wood stork (Mycteria americana) provides insight into avian chromosome evolution.</title>
        <authorList>
            <person name="Flamio R. Jr."/>
            <person name="Ramstad K.M."/>
        </authorList>
    </citation>
    <scope>NUCLEOTIDE SEQUENCE [LARGE SCALE GENOMIC DNA]</scope>
    <source>
        <strain evidence="2">JAX WOST 10</strain>
    </source>
</reference>
<sequence>MDLLERVQRRATKIIRGLEHLSCEDRLRELGLFSLQKRRLRGDLIAAFQYLKGAYKKAGEGLLTRACSDRTRAKKIPASEQQQAAEGIPREREEEPRQGKQMSP</sequence>
<name>A0AAN7NH88_MYCAM</name>